<dbReference type="EMBL" id="JAEEGB010000025">
    <property type="protein sequence ID" value="MBI6874312.1"/>
    <property type="molecule type" value="Genomic_DNA"/>
</dbReference>
<evidence type="ECO:0000313" key="3">
    <source>
        <dbReference type="EMBL" id="MBI6874312.1"/>
    </source>
</evidence>
<proteinExistence type="predicted"/>
<dbReference type="InterPro" id="IPR006976">
    <property type="entry name" value="VanZ-like"/>
</dbReference>
<feature type="transmembrane region" description="Helical" evidence="1">
    <location>
        <begin position="61"/>
        <end position="79"/>
    </location>
</feature>
<comment type="caution">
    <text evidence="3">The sequence shown here is derived from an EMBL/GenBank/DDBJ whole genome shotgun (WGS) entry which is preliminary data.</text>
</comment>
<dbReference type="InterPro" id="IPR016747">
    <property type="entry name" value="Phosphotransbutyrylase"/>
</dbReference>
<accession>A0A934I068</accession>
<feature type="transmembrane region" description="Helical" evidence="1">
    <location>
        <begin position="114"/>
        <end position="135"/>
    </location>
</feature>
<dbReference type="AlphaFoldDB" id="A0A934I068"/>
<keyword evidence="1" id="KW-0812">Transmembrane</keyword>
<feature type="domain" description="VanZ-like" evidence="2">
    <location>
        <begin position="7"/>
        <end position="135"/>
    </location>
</feature>
<evidence type="ECO:0000259" key="2">
    <source>
        <dbReference type="Pfam" id="PF04892"/>
    </source>
</evidence>
<dbReference type="RefSeq" id="WP_178907756.1">
    <property type="nucleotide sequence ID" value="NZ_JAEEGB010000025.1"/>
</dbReference>
<feature type="transmembrane region" description="Helical" evidence="1">
    <location>
        <begin position="88"/>
        <end position="108"/>
    </location>
</feature>
<protein>
    <submittedName>
        <fullName evidence="3">VanZ family protein</fullName>
    </submittedName>
</protein>
<dbReference type="Proteomes" id="UP000622687">
    <property type="component" value="Unassembled WGS sequence"/>
</dbReference>
<evidence type="ECO:0000313" key="4">
    <source>
        <dbReference type="Proteomes" id="UP000622687"/>
    </source>
</evidence>
<organism evidence="3 4">
    <name type="scientific">Clostridium aciditolerans</name>
    <dbReference type="NCBI Taxonomy" id="339861"/>
    <lineage>
        <taxon>Bacteria</taxon>
        <taxon>Bacillati</taxon>
        <taxon>Bacillota</taxon>
        <taxon>Clostridia</taxon>
        <taxon>Eubacteriales</taxon>
        <taxon>Clostridiaceae</taxon>
        <taxon>Clostridium</taxon>
    </lineage>
</organism>
<name>A0A934I068_9CLOT</name>
<dbReference type="PIRSF" id="PIRSF019083">
    <property type="entry name" value="UCP019083_VanZ"/>
    <property type="match status" value="1"/>
</dbReference>
<evidence type="ECO:0000256" key="1">
    <source>
        <dbReference type="SAM" id="Phobius"/>
    </source>
</evidence>
<sequence length="145" mass="16811">MSKKIKWILVITWMVIIFWFSNQPAAISDEKSKFVIHVFKVLGLNLDSILGDLANFIVRKVGHFTEYLILYVLFFNALLEDFNFKKSLMVSLFIVFVYACSDEIHQIFIPGRTARIRDVIIDTCGGSFAMLVIYLKQKNLLKKKP</sequence>
<gene>
    <name evidence="3" type="ORF">I6U51_16695</name>
</gene>
<reference evidence="3" key="1">
    <citation type="submission" date="2020-12" db="EMBL/GenBank/DDBJ databases">
        <title>Clostridium thailandense sp. nov., a novel acetogenic bacterium isolated from peat land soil in Thailand.</title>
        <authorList>
            <person name="Chaikitkaew S."/>
            <person name="Birkeland N.K."/>
        </authorList>
    </citation>
    <scope>NUCLEOTIDE SEQUENCE</scope>
    <source>
        <strain evidence="3">DSM 17425</strain>
    </source>
</reference>
<dbReference type="NCBIfam" id="NF037970">
    <property type="entry name" value="vanZ_1"/>
    <property type="match status" value="1"/>
</dbReference>
<keyword evidence="1" id="KW-0472">Membrane</keyword>
<keyword evidence="1" id="KW-1133">Transmembrane helix</keyword>
<dbReference type="Pfam" id="PF04892">
    <property type="entry name" value="VanZ"/>
    <property type="match status" value="1"/>
</dbReference>
<keyword evidence="4" id="KW-1185">Reference proteome</keyword>